<sequence length="147" mass="16314">MYEETSAAETADPETTRRKKIRQGRKKPLPPDQFAGQYHESLGTPDPGSGDLPSWTSSGGCYLGRSHSSRVPTTPRSIPVHQVTQTEKPKHEIQHVPPTAESGTQTDLWATTSASDSEPIIYPGDERWGLIRVTLTAPHICYREHRV</sequence>
<name>A0AAW2F931_9HYME</name>
<evidence type="ECO:0000313" key="3">
    <source>
        <dbReference type="Proteomes" id="UP001430953"/>
    </source>
</evidence>
<accession>A0AAW2F931</accession>
<feature type="compositionally biased region" description="Polar residues" evidence="1">
    <location>
        <begin position="69"/>
        <end position="86"/>
    </location>
</feature>
<gene>
    <name evidence="2" type="ORF">PUN28_013971</name>
</gene>
<dbReference type="Proteomes" id="UP001430953">
    <property type="component" value="Unassembled WGS sequence"/>
</dbReference>
<keyword evidence="3" id="KW-1185">Reference proteome</keyword>
<evidence type="ECO:0000256" key="1">
    <source>
        <dbReference type="SAM" id="MobiDB-lite"/>
    </source>
</evidence>
<feature type="compositionally biased region" description="Basic residues" evidence="1">
    <location>
        <begin position="17"/>
        <end position="28"/>
    </location>
</feature>
<evidence type="ECO:0000313" key="2">
    <source>
        <dbReference type="EMBL" id="KAL0110707.1"/>
    </source>
</evidence>
<proteinExistence type="predicted"/>
<comment type="caution">
    <text evidence="2">The sequence shown here is derived from an EMBL/GenBank/DDBJ whole genome shotgun (WGS) entry which is preliminary data.</text>
</comment>
<reference evidence="2 3" key="1">
    <citation type="submission" date="2023-03" db="EMBL/GenBank/DDBJ databases">
        <title>High recombination rates correlate with genetic variation in Cardiocondyla obscurior ants.</title>
        <authorList>
            <person name="Errbii M."/>
        </authorList>
    </citation>
    <scope>NUCLEOTIDE SEQUENCE [LARGE SCALE GENOMIC DNA]</scope>
    <source>
        <strain evidence="2">Alpha-2009</strain>
        <tissue evidence="2">Whole body</tissue>
    </source>
</reference>
<feature type="region of interest" description="Disordered" evidence="1">
    <location>
        <begin position="1"/>
        <end position="107"/>
    </location>
</feature>
<dbReference type="AlphaFoldDB" id="A0AAW2F931"/>
<protein>
    <submittedName>
        <fullName evidence="2">Uncharacterized protein</fullName>
    </submittedName>
</protein>
<dbReference type="EMBL" id="JADYXP020000014">
    <property type="protein sequence ID" value="KAL0110707.1"/>
    <property type="molecule type" value="Genomic_DNA"/>
</dbReference>
<organism evidence="2 3">
    <name type="scientific">Cardiocondyla obscurior</name>
    <dbReference type="NCBI Taxonomy" id="286306"/>
    <lineage>
        <taxon>Eukaryota</taxon>
        <taxon>Metazoa</taxon>
        <taxon>Ecdysozoa</taxon>
        <taxon>Arthropoda</taxon>
        <taxon>Hexapoda</taxon>
        <taxon>Insecta</taxon>
        <taxon>Pterygota</taxon>
        <taxon>Neoptera</taxon>
        <taxon>Endopterygota</taxon>
        <taxon>Hymenoptera</taxon>
        <taxon>Apocrita</taxon>
        <taxon>Aculeata</taxon>
        <taxon>Formicoidea</taxon>
        <taxon>Formicidae</taxon>
        <taxon>Myrmicinae</taxon>
        <taxon>Cardiocondyla</taxon>
    </lineage>
</organism>